<gene>
    <name evidence="1" type="ORF">SPIL2461_LOCUS10436</name>
</gene>
<proteinExistence type="predicted"/>
<dbReference type="EMBL" id="CAJNIZ010019413">
    <property type="protein sequence ID" value="CAE7425818.1"/>
    <property type="molecule type" value="Genomic_DNA"/>
</dbReference>
<comment type="caution">
    <text evidence="1">The sequence shown here is derived from an EMBL/GenBank/DDBJ whole genome shotgun (WGS) entry which is preliminary data.</text>
</comment>
<name>A0A812R777_SYMPI</name>
<organism evidence="1 2">
    <name type="scientific">Symbiodinium pilosum</name>
    <name type="common">Dinoflagellate</name>
    <dbReference type="NCBI Taxonomy" id="2952"/>
    <lineage>
        <taxon>Eukaryota</taxon>
        <taxon>Sar</taxon>
        <taxon>Alveolata</taxon>
        <taxon>Dinophyceae</taxon>
        <taxon>Suessiales</taxon>
        <taxon>Symbiodiniaceae</taxon>
        <taxon>Symbiodinium</taxon>
    </lineage>
</organism>
<dbReference type="AlphaFoldDB" id="A0A812R777"/>
<dbReference type="Proteomes" id="UP000649617">
    <property type="component" value="Unassembled WGS sequence"/>
</dbReference>
<evidence type="ECO:0000313" key="2">
    <source>
        <dbReference type="Proteomes" id="UP000649617"/>
    </source>
</evidence>
<protein>
    <submittedName>
        <fullName evidence="1">Uncharacterized protein</fullName>
    </submittedName>
</protein>
<keyword evidence="2" id="KW-1185">Reference proteome</keyword>
<sequence length="340" mass="38415">MASGTFNPRSANFQKQWTLLKAAKVYHAQVVPFLASLEVSNTTVVKFMRVFGRLTSLAEAWPQFNLESLQNTDPELRTFKEKLGQHYLQLAQDSITQRVQQKPAPLMLMRRNKHGTTVSVAVFSIDRTYPKTIDRSLQNALNRSDVWRTVNNSLMRTLVSLDMDCYPRLSVGQVFKEAERLDAGHGPQLDPPPSTADVVRTALVQLQLSCAFGVVEVEKSLHRPLLQRVATLLRWHLKVLRFIDNCFISEACVDFPAEIGELQRHVDRGLHEAQQDSKRGVLMLVLLPMDDWANVGQNSCFLLYPNLHYCSNDESIIINGKLTIGIVINIVSAAIIIRKP</sequence>
<accession>A0A812R777</accession>
<dbReference type="OrthoDB" id="433393at2759"/>
<reference evidence="1" key="1">
    <citation type="submission" date="2021-02" db="EMBL/GenBank/DDBJ databases">
        <authorList>
            <person name="Dougan E. K."/>
            <person name="Rhodes N."/>
            <person name="Thang M."/>
            <person name="Chan C."/>
        </authorList>
    </citation>
    <scope>NUCLEOTIDE SEQUENCE</scope>
</reference>
<evidence type="ECO:0000313" key="1">
    <source>
        <dbReference type="EMBL" id="CAE7425818.1"/>
    </source>
</evidence>